<evidence type="ECO:0000256" key="2">
    <source>
        <dbReference type="ARBA" id="ARBA00023002"/>
    </source>
</evidence>
<dbReference type="GO" id="GO:0050485">
    <property type="term" value="F:oxidoreductase activity, acting on X-H and Y-H to form an X-Y bond, with a disulfide as acceptor"/>
    <property type="evidence" value="ECO:0007669"/>
    <property type="project" value="InterPro"/>
</dbReference>
<gene>
    <name evidence="3" type="ORF">C6Y45_07765</name>
</gene>
<keyword evidence="2" id="KW-0560">Oxidoreductase</keyword>
<dbReference type="Proteomes" id="UP000240509">
    <property type="component" value="Unassembled WGS sequence"/>
</dbReference>
<sequence length="159" mass="17884">MKMITKIKDRLSQYFAKKAIEKHGTEIVSPLAAIQKPRSEWKVAFLTTAGIHLKEEKKFNVKAGDWSVRFIPSSSQHADLTVSHTHYNTKNAQEDVNTVFPIEALQELSRKGAIGTLAPTFIGMMGYIPRTRKLLKESVPIILKQLKEEEVDVLLLSPG</sequence>
<organism evidence="3 4">
    <name type="scientific">Alkalicoccus saliphilus</name>
    <dbReference type="NCBI Taxonomy" id="200989"/>
    <lineage>
        <taxon>Bacteria</taxon>
        <taxon>Bacillati</taxon>
        <taxon>Bacillota</taxon>
        <taxon>Bacilli</taxon>
        <taxon>Bacillales</taxon>
        <taxon>Bacillaceae</taxon>
        <taxon>Alkalicoccus</taxon>
    </lineage>
</organism>
<proteinExistence type="predicted"/>
<dbReference type="Pfam" id="PF07355">
    <property type="entry name" value="GRDB"/>
    <property type="match status" value="1"/>
</dbReference>
<evidence type="ECO:0000313" key="3">
    <source>
        <dbReference type="EMBL" id="PTL39070.1"/>
    </source>
</evidence>
<accession>A0A2T4U6Q3</accession>
<reference evidence="3 4" key="1">
    <citation type="submission" date="2018-03" db="EMBL/GenBank/DDBJ databases">
        <title>Alkalicoccus saliphilus sp. nov., isolated from a mineral pool.</title>
        <authorList>
            <person name="Zhao B."/>
        </authorList>
    </citation>
    <scope>NUCLEOTIDE SEQUENCE [LARGE SCALE GENOMIC DNA]</scope>
    <source>
        <strain evidence="3 4">6AG</strain>
    </source>
</reference>
<dbReference type="AlphaFoldDB" id="A0A2T4U6Q3"/>
<comment type="caution">
    <text evidence="3">The sequence shown here is derived from an EMBL/GenBank/DDBJ whole genome shotgun (WGS) entry which is preliminary data.</text>
</comment>
<evidence type="ECO:0000256" key="1">
    <source>
        <dbReference type="ARBA" id="ARBA00022933"/>
    </source>
</evidence>
<protein>
    <submittedName>
        <fullName evidence="3">Uncharacterized protein</fullName>
    </submittedName>
</protein>
<keyword evidence="1" id="KW-0712">Selenocysteine</keyword>
<evidence type="ECO:0000313" key="4">
    <source>
        <dbReference type="Proteomes" id="UP000240509"/>
    </source>
</evidence>
<dbReference type="InterPro" id="IPR010187">
    <property type="entry name" value="Various_sel_PB"/>
</dbReference>
<dbReference type="EMBL" id="PZJJ01000010">
    <property type="protein sequence ID" value="PTL39070.1"/>
    <property type="molecule type" value="Genomic_DNA"/>
</dbReference>
<name>A0A2T4U6Q3_9BACI</name>
<keyword evidence="4" id="KW-1185">Reference proteome</keyword>